<comment type="caution">
    <text evidence="2">The sequence shown here is derived from an EMBL/GenBank/DDBJ whole genome shotgun (WGS) entry which is preliminary data.</text>
</comment>
<evidence type="ECO:0000256" key="1">
    <source>
        <dbReference type="SAM" id="MobiDB-lite"/>
    </source>
</evidence>
<feature type="region of interest" description="Disordered" evidence="1">
    <location>
        <begin position="202"/>
        <end position="249"/>
    </location>
</feature>
<evidence type="ECO:0000313" key="2">
    <source>
        <dbReference type="EMBL" id="CAE7232581.1"/>
    </source>
</evidence>
<reference evidence="2" key="1">
    <citation type="submission" date="2021-02" db="EMBL/GenBank/DDBJ databases">
        <authorList>
            <person name="Dougan E. K."/>
            <person name="Rhodes N."/>
            <person name="Thang M."/>
            <person name="Chan C."/>
        </authorList>
    </citation>
    <scope>NUCLEOTIDE SEQUENCE</scope>
</reference>
<sequence length="297" mass="33289">MTLLRCPCISWGSMADARKCPENTSSGSRLKALQASRPRVAGGQCGGCRSRRSSGAMMRGGMDAVGDKNHVIRSVCGNHRKGFGDIKDITRQAQCMNRDIERNDVERFLGAHERAFEELQRHQDARTQESDFIRRSRPKLTAEDDVVRQRRRNTGAPAYRLFNRSERREVEWARPPFAHPCRATCDEYNRKEIMMSALHLQRSNSLRPQSAGAKSLPKSQEPKPEAKPRPASASAASRRSSVKSASGSALSKLTPALRLEVQKVVASEVQRIVQPLQEQLQKEKLTRQRLAMSLSSL</sequence>
<gene>
    <name evidence="2" type="ORF">SNAT2548_LOCUS9637</name>
</gene>
<evidence type="ECO:0000313" key="3">
    <source>
        <dbReference type="Proteomes" id="UP000604046"/>
    </source>
</evidence>
<dbReference type="OrthoDB" id="423241at2759"/>
<accession>A0A812KYY7</accession>
<dbReference type="Proteomes" id="UP000604046">
    <property type="component" value="Unassembled WGS sequence"/>
</dbReference>
<dbReference type="EMBL" id="CAJNDS010000768">
    <property type="protein sequence ID" value="CAE7232581.1"/>
    <property type="molecule type" value="Genomic_DNA"/>
</dbReference>
<proteinExistence type="predicted"/>
<dbReference type="AlphaFoldDB" id="A0A812KYY7"/>
<organism evidence="2 3">
    <name type="scientific">Symbiodinium natans</name>
    <dbReference type="NCBI Taxonomy" id="878477"/>
    <lineage>
        <taxon>Eukaryota</taxon>
        <taxon>Sar</taxon>
        <taxon>Alveolata</taxon>
        <taxon>Dinophyceae</taxon>
        <taxon>Suessiales</taxon>
        <taxon>Symbiodiniaceae</taxon>
        <taxon>Symbiodinium</taxon>
    </lineage>
</organism>
<protein>
    <submittedName>
        <fullName evidence="2">Uncharacterized protein</fullName>
    </submittedName>
</protein>
<feature type="compositionally biased region" description="Low complexity" evidence="1">
    <location>
        <begin position="229"/>
        <end position="249"/>
    </location>
</feature>
<name>A0A812KYY7_9DINO</name>
<keyword evidence="3" id="KW-1185">Reference proteome</keyword>